<reference evidence="2" key="1">
    <citation type="journal article" date="2011" name="PLoS Genet.">
        <title>Genomic analysis of the necrotrophic fungal pathogens Sclerotinia sclerotiorum and Botrytis cinerea.</title>
        <authorList>
            <person name="Amselem J."/>
            <person name="Cuomo C.A."/>
            <person name="van Kan J.A."/>
            <person name="Viaud M."/>
            <person name="Benito E.P."/>
            <person name="Couloux A."/>
            <person name="Coutinho P.M."/>
            <person name="de Vries R.P."/>
            <person name="Dyer P.S."/>
            <person name="Fillinger S."/>
            <person name="Fournier E."/>
            <person name="Gout L."/>
            <person name="Hahn M."/>
            <person name="Kohn L."/>
            <person name="Lapalu N."/>
            <person name="Plummer K.M."/>
            <person name="Pradier J.M."/>
            <person name="Quevillon E."/>
            <person name="Sharon A."/>
            <person name="Simon A."/>
            <person name="ten Have A."/>
            <person name="Tudzynski B."/>
            <person name="Tudzynski P."/>
            <person name="Wincker P."/>
            <person name="Andrew M."/>
            <person name="Anthouard V."/>
            <person name="Beever R.E."/>
            <person name="Beffa R."/>
            <person name="Benoit I."/>
            <person name="Bouzid O."/>
            <person name="Brault B."/>
            <person name="Chen Z."/>
            <person name="Choquer M."/>
            <person name="Collemare J."/>
            <person name="Cotton P."/>
            <person name="Danchin E.G."/>
            <person name="Da Silva C."/>
            <person name="Gautier A."/>
            <person name="Giraud C."/>
            <person name="Giraud T."/>
            <person name="Gonzalez C."/>
            <person name="Grossetete S."/>
            <person name="Guldener U."/>
            <person name="Henrissat B."/>
            <person name="Howlett B.J."/>
            <person name="Kodira C."/>
            <person name="Kretschmer M."/>
            <person name="Lappartient A."/>
            <person name="Leroch M."/>
            <person name="Levis C."/>
            <person name="Mauceli E."/>
            <person name="Neuveglise C."/>
            <person name="Oeser B."/>
            <person name="Pearson M."/>
            <person name="Poulain J."/>
            <person name="Poussereau N."/>
            <person name="Quesneville H."/>
            <person name="Rascle C."/>
            <person name="Schumacher J."/>
            <person name="Segurens B."/>
            <person name="Sexton A."/>
            <person name="Silva E."/>
            <person name="Sirven C."/>
            <person name="Soanes D.M."/>
            <person name="Talbot N.J."/>
            <person name="Templeton M."/>
            <person name="Yandava C."/>
            <person name="Yarden O."/>
            <person name="Zeng Q."/>
            <person name="Rollins J.A."/>
            <person name="Lebrun M.H."/>
            <person name="Dickman M."/>
        </authorList>
    </citation>
    <scope>NUCLEOTIDE SEQUENCE [LARGE SCALE GENOMIC DNA]</scope>
    <source>
        <strain evidence="2">ATCC 18683 / 1980 / Ss-1</strain>
    </source>
</reference>
<sequence length="74" mass="8396">MYYFPDRARIIIDRIMNHLQYGKHGLREQADVKVDVDLDVFPKDSGSGGVPIVWGFEVDGATSVAGDVVMWWRV</sequence>
<protein>
    <submittedName>
        <fullName evidence="1">Uncharacterized protein</fullName>
    </submittedName>
</protein>
<proteinExistence type="predicted"/>
<evidence type="ECO:0000313" key="1">
    <source>
        <dbReference type="EMBL" id="EDO04311.1"/>
    </source>
</evidence>
<dbReference type="AlphaFoldDB" id="A7EN95"/>
<dbReference type="InParanoid" id="A7EN95"/>
<dbReference type="EMBL" id="CH476628">
    <property type="protein sequence ID" value="EDO04311.1"/>
    <property type="molecule type" value="Genomic_DNA"/>
</dbReference>
<keyword evidence="2" id="KW-1185">Reference proteome</keyword>
<dbReference type="KEGG" id="ssl:SS1G_06794"/>
<dbReference type="Proteomes" id="UP000001312">
    <property type="component" value="Unassembled WGS sequence"/>
</dbReference>
<dbReference type="GeneID" id="5488418"/>
<dbReference type="RefSeq" id="XP_001592553.1">
    <property type="nucleotide sequence ID" value="XM_001592503.1"/>
</dbReference>
<gene>
    <name evidence="1" type="ORF">SS1G_06794</name>
</gene>
<evidence type="ECO:0000313" key="2">
    <source>
        <dbReference type="Proteomes" id="UP000001312"/>
    </source>
</evidence>
<name>A7EN95_SCLS1</name>
<accession>A7EN95</accession>
<organism evidence="1 2">
    <name type="scientific">Sclerotinia sclerotiorum (strain ATCC 18683 / 1980 / Ss-1)</name>
    <name type="common">White mold</name>
    <name type="synonym">Whetzelinia sclerotiorum</name>
    <dbReference type="NCBI Taxonomy" id="665079"/>
    <lineage>
        <taxon>Eukaryota</taxon>
        <taxon>Fungi</taxon>
        <taxon>Dikarya</taxon>
        <taxon>Ascomycota</taxon>
        <taxon>Pezizomycotina</taxon>
        <taxon>Leotiomycetes</taxon>
        <taxon>Helotiales</taxon>
        <taxon>Sclerotiniaceae</taxon>
        <taxon>Sclerotinia</taxon>
    </lineage>
</organism>